<sequence>MDDSNWVDSDELIQHSSSSKSKVLYSQPKSFKFQQTLAMVETAFLASASSLIWLINTYVPLGIVLRVFFPIPIAILCLRWGSRSAWMGWLVSGLLLTVLMGPIQSILFITNYGLLSIQLGAFWRKNISWEFSIFIGAIISIFSFFFKFWLFSILTGEDLWQYSINQMTSLAEWLFLKFGTLIQPSFLLVQLFTCLLIFINSIIYLFAVHVVALMVLDKLGNPITRPPKWVQIILDY</sequence>
<feature type="transmembrane region" description="Helical" evidence="1">
    <location>
        <begin position="36"/>
        <end position="55"/>
    </location>
</feature>
<feature type="transmembrane region" description="Helical" evidence="1">
    <location>
        <begin position="129"/>
        <end position="150"/>
    </location>
</feature>
<name>D3ER14_ATETH</name>
<reference evidence="2 3" key="1">
    <citation type="journal article" date="2010" name="Nature">
        <title>Metabolic streamlining in an open-ocean nitrogen-fixing cyanobacterium.</title>
        <authorList>
            <person name="Tripp H.J."/>
            <person name="Bench S.R."/>
            <person name="Turk K.A."/>
            <person name="Foster R.A."/>
            <person name="Desany B.A."/>
            <person name="Niazi F."/>
            <person name="Affourtit J.P."/>
            <person name="Zehr J.P."/>
        </authorList>
    </citation>
    <scope>NUCLEOTIDE SEQUENCE [LARGE SCALE GENOMIC DNA]</scope>
    <source>
        <strain evidence="3">ALOHA</strain>
    </source>
</reference>
<evidence type="ECO:0000256" key="1">
    <source>
        <dbReference type="SAM" id="Phobius"/>
    </source>
</evidence>
<dbReference type="Pfam" id="PF09991">
    <property type="entry name" value="DUF2232"/>
    <property type="match status" value="1"/>
</dbReference>
<gene>
    <name evidence="2" type="ordered locus">UCYN_12480</name>
</gene>
<dbReference type="InterPro" id="IPR018710">
    <property type="entry name" value="DUF2232"/>
</dbReference>
<dbReference type="PANTHER" id="PTHR37185:SF3">
    <property type="entry name" value="MEMBRANE PROTEIN"/>
    <property type="match status" value="1"/>
</dbReference>
<dbReference type="STRING" id="1453429.UCYN_12480"/>
<keyword evidence="1" id="KW-1133">Transmembrane helix</keyword>
<feature type="transmembrane region" description="Helical" evidence="1">
    <location>
        <begin position="195"/>
        <end position="216"/>
    </location>
</feature>
<dbReference type="EMBL" id="CP001842">
    <property type="protein sequence ID" value="ADB95914.1"/>
    <property type="molecule type" value="Genomic_DNA"/>
</dbReference>
<feature type="transmembrane region" description="Helical" evidence="1">
    <location>
        <begin position="88"/>
        <end position="109"/>
    </location>
</feature>
<dbReference type="PATRIC" id="fig|713887.8.peg.1174"/>
<dbReference type="KEGG" id="cyu:UCYN_12480"/>
<dbReference type="PANTHER" id="PTHR37185">
    <property type="entry name" value="MEMBRANE PROTEIN"/>
    <property type="match status" value="1"/>
</dbReference>
<dbReference type="OrthoDB" id="508722at2"/>
<keyword evidence="3" id="KW-1185">Reference proteome</keyword>
<accession>D3ER14</accession>
<dbReference type="Proteomes" id="UP000001405">
    <property type="component" value="Chromosome"/>
</dbReference>
<dbReference type="RefSeq" id="WP_012954601.1">
    <property type="nucleotide sequence ID" value="NC_013771.1"/>
</dbReference>
<evidence type="ECO:0000313" key="2">
    <source>
        <dbReference type="EMBL" id="ADB95914.1"/>
    </source>
</evidence>
<keyword evidence="1" id="KW-0472">Membrane</keyword>
<keyword evidence="1" id="KW-0812">Transmembrane</keyword>
<protein>
    <submittedName>
        <fullName evidence="2">Predicted membrane protein (DUF2232)</fullName>
    </submittedName>
</protein>
<evidence type="ECO:0000313" key="3">
    <source>
        <dbReference type="Proteomes" id="UP000001405"/>
    </source>
</evidence>
<dbReference type="HOGENOM" id="CLU_080696_0_0_3"/>
<dbReference type="AlphaFoldDB" id="D3ER14"/>
<organism evidence="3">
    <name type="scientific">Atelocyanobacterium thalassa (isolate ALOHA)</name>
    <dbReference type="NCBI Taxonomy" id="1453429"/>
    <lineage>
        <taxon>Bacteria</taxon>
        <taxon>Bacillati</taxon>
        <taxon>Cyanobacteriota</taxon>
        <taxon>Cyanophyceae</taxon>
        <taxon>Oscillatoriophycideae</taxon>
        <taxon>Chroococcales</taxon>
        <taxon>Aphanothecaceae</taxon>
        <taxon>Candidatus Atelocyanobacterium</taxon>
        <taxon>Candidatus Atelocyanobacterium thalassae</taxon>
    </lineage>
</organism>
<proteinExistence type="predicted"/>
<feature type="transmembrane region" description="Helical" evidence="1">
    <location>
        <begin position="61"/>
        <end position="81"/>
    </location>
</feature>